<evidence type="ECO:0000313" key="2">
    <source>
        <dbReference type="Proteomes" id="UP001529235"/>
    </source>
</evidence>
<gene>
    <name evidence="1" type="ORF">QPL79_02115</name>
</gene>
<proteinExistence type="predicted"/>
<evidence type="ECO:0000313" key="1">
    <source>
        <dbReference type="EMBL" id="MDK6028160.1"/>
    </source>
</evidence>
<accession>A0ABD4Z4T3</accession>
<dbReference type="RefSeq" id="WP_285273132.1">
    <property type="nucleotide sequence ID" value="NZ_JASNVW010000001.1"/>
</dbReference>
<keyword evidence="2" id="KW-1185">Reference proteome</keyword>
<sequence>MLFEEIINDSYIVKQVEHFKILSSIEYIVENTLEENETLEICINNLFNHGTIQVYIPKQSGLCNYVEKFFGRHIEFICIDSIKCTNNNLSSSLKTLCKNFYVATQRHLYKYLFEDVEYMEIVLKSGKAVIVQGFEKSVAIPQIRDVIFIAHTHPIGYPPIPSKKDLYSMRDLIAERGIGGCIYSTKGSFCMYRTGIPTWKDYELLTIAINRYEKIEDICTISSNIKCFVNYFG</sequence>
<comment type="caution">
    <text evidence="1">The sequence shown here is derived from an EMBL/GenBank/DDBJ whole genome shotgun (WGS) entry which is preliminary data.</text>
</comment>
<reference evidence="1 2" key="1">
    <citation type="submission" date="2023-05" db="EMBL/GenBank/DDBJ databases">
        <title>A new hyperthermophilic archaea 'Ignisphaera cupida' sp. nov. and description of the family 'Ignisphaeraceae' fam. nov.</title>
        <authorList>
            <person name="Podosokorskaya O.A."/>
            <person name="Elcheninov A.G."/>
            <person name="Klukina A."/>
            <person name="Merkel A.Y."/>
        </authorList>
    </citation>
    <scope>NUCLEOTIDE SEQUENCE [LARGE SCALE GENOMIC DNA]</scope>
    <source>
        <strain evidence="1 2">4213-co</strain>
    </source>
</reference>
<protein>
    <recommendedName>
        <fullName evidence="3">JAB domain-containing protein</fullName>
    </recommendedName>
</protein>
<organism evidence="1 2">
    <name type="scientific">Ignisphaera cupida</name>
    <dbReference type="NCBI Taxonomy" id="3050454"/>
    <lineage>
        <taxon>Archaea</taxon>
        <taxon>Thermoproteota</taxon>
        <taxon>Thermoprotei</taxon>
        <taxon>Desulfurococcales</taxon>
        <taxon>Desulfurococcaceae</taxon>
        <taxon>Ignisphaera</taxon>
    </lineage>
</organism>
<dbReference type="Proteomes" id="UP001529235">
    <property type="component" value="Unassembled WGS sequence"/>
</dbReference>
<dbReference type="EMBL" id="JASNVW010000001">
    <property type="protein sequence ID" value="MDK6028160.1"/>
    <property type="molecule type" value="Genomic_DNA"/>
</dbReference>
<name>A0ABD4Z4T3_9CREN</name>
<evidence type="ECO:0008006" key="3">
    <source>
        <dbReference type="Google" id="ProtNLM"/>
    </source>
</evidence>
<dbReference type="AlphaFoldDB" id="A0ABD4Z4T3"/>